<reference evidence="1" key="1">
    <citation type="journal article" date="2014" name="Front. Microbiol.">
        <title>High frequency of phylogenetically diverse reductive dehalogenase-homologous genes in deep subseafloor sedimentary metagenomes.</title>
        <authorList>
            <person name="Kawai M."/>
            <person name="Futagami T."/>
            <person name="Toyoda A."/>
            <person name="Takaki Y."/>
            <person name="Nishi S."/>
            <person name="Hori S."/>
            <person name="Arai W."/>
            <person name="Tsubouchi T."/>
            <person name="Morono Y."/>
            <person name="Uchiyama I."/>
            <person name="Ito T."/>
            <person name="Fujiyama A."/>
            <person name="Inagaki F."/>
            <person name="Takami H."/>
        </authorList>
    </citation>
    <scope>NUCLEOTIDE SEQUENCE</scope>
    <source>
        <strain evidence="1">Expedition CK06-06</strain>
    </source>
</reference>
<evidence type="ECO:0000313" key="1">
    <source>
        <dbReference type="EMBL" id="GAJ24993.1"/>
    </source>
</evidence>
<sequence>PDLGAGYIEWTLKPTYLGRYLRTQDRMIVQTIRDVNWSQPTYFAVTVAPENKIGLERYLEMQGLVYELMPYPARPINIERLRHNLLEVYRYRNLDDPSIYYNPNIQRLMQNLRASFLQLAMDGIIKGQKEQAKAILDTLAATIPESVIPIRNKDLYFQIGELYAEAGDTTELRRRLTVIPGRFGLVPGDHLRIGYMYSRYLNDWESAQAIFDNLY</sequence>
<comment type="caution">
    <text evidence="1">The sequence shown here is derived from an EMBL/GenBank/DDBJ whole genome shotgun (WGS) entry which is preliminary data.</text>
</comment>
<dbReference type="EMBL" id="BARW01036243">
    <property type="protein sequence ID" value="GAJ24993.1"/>
    <property type="molecule type" value="Genomic_DNA"/>
</dbReference>
<feature type="non-terminal residue" evidence="1">
    <location>
        <position position="215"/>
    </location>
</feature>
<accession>X1V5E1</accession>
<gene>
    <name evidence="1" type="ORF">S12H4_56310</name>
</gene>
<feature type="non-terminal residue" evidence="1">
    <location>
        <position position="1"/>
    </location>
</feature>
<organism evidence="1">
    <name type="scientific">marine sediment metagenome</name>
    <dbReference type="NCBI Taxonomy" id="412755"/>
    <lineage>
        <taxon>unclassified sequences</taxon>
        <taxon>metagenomes</taxon>
        <taxon>ecological metagenomes</taxon>
    </lineage>
</organism>
<name>X1V5E1_9ZZZZ</name>
<proteinExistence type="predicted"/>
<dbReference type="AlphaFoldDB" id="X1V5E1"/>
<protein>
    <submittedName>
        <fullName evidence="1">Uncharacterized protein</fullName>
    </submittedName>
</protein>